<gene>
    <name evidence="1" type="ORF">H9Q77_09115</name>
</gene>
<evidence type="ECO:0000313" key="2">
    <source>
        <dbReference type="Proteomes" id="UP000515981"/>
    </source>
</evidence>
<dbReference type="AlphaFoldDB" id="A0A7G9FRW0"/>
<name>A0A7G9FRW0_9FIRM</name>
<reference evidence="1 2" key="1">
    <citation type="submission" date="2020-08" db="EMBL/GenBank/DDBJ databases">
        <authorList>
            <person name="Liu C."/>
            <person name="Sun Q."/>
        </authorList>
    </citation>
    <scope>NUCLEOTIDE SEQUENCE [LARGE SCALE GENOMIC DNA]</scope>
    <source>
        <strain evidence="1 2">NSJ-8</strain>
    </source>
</reference>
<sequence length="78" mass="9050">MEDKGFVLESDHPYAYEMQYSDAYDDVVEWLEQHGYNGKLDNVGLFEGVAVYALYDESRISYSEIIAKLKEEAKQQCN</sequence>
<dbReference type="Proteomes" id="UP000515981">
    <property type="component" value="Chromosome"/>
</dbReference>
<accession>A0A7G9FRW0</accession>
<protein>
    <submittedName>
        <fullName evidence="1">Uncharacterized protein</fullName>
    </submittedName>
</protein>
<organism evidence="1 2">
    <name type="scientific">Simiaoa sunii</name>
    <dbReference type="NCBI Taxonomy" id="2763672"/>
    <lineage>
        <taxon>Bacteria</taxon>
        <taxon>Bacillati</taxon>
        <taxon>Bacillota</taxon>
        <taxon>Clostridia</taxon>
        <taxon>Lachnospirales</taxon>
        <taxon>Lachnospiraceae</taxon>
        <taxon>Simiaoa</taxon>
    </lineage>
</organism>
<evidence type="ECO:0000313" key="1">
    <source>
        <dbReference type="EMBL" id="QNM01292.1"/>
    </source>
</evidence>
<dbReference type="RefSeq" id="WP_249325281.1">
    <property type="nucleotide sequence ID" value="NZ_CP060633.1"/>
</dbReference>
<keyword evidence="2" id="KW-1185">Reference proteome</keyword>
<proteinExistence type="predicted"/>
<dbReference type="EMBL" id="CP060633">
    <property type="protein sequence ID" value="QNM01292.1"/>
    <property type="molecule type" value="Genomic_DNA"/>
</dbReference>
<dbReference type="KEGG" id="ssun:H9Q77_09115"/>